<accession>A0A1M4V602</accession>
<dbReference type="Proteomes" id="UP000184406">
    <property type="component" value="Unassembled WGS sequence"/>
</dbReference>
<dbReference type="RefSeq" id="WP_072860437.1">
    <property type="nucleotide sequence ID" value="NZ_FQUX01000001.1"/>
</dbReference>
<organism evidence="2 3">
    <name type="scientific">Arenibacter palladensis</name>
    <dbReference type="NCBI Taxonomy" id="237373"/>
    <lineage>
        <taxon>Bacteria</taxon>
        <taxon>Pseudomonadati</taxon>
        <taxon>Bacteroidota</taxon>
        <taxon>Flavobacteriia</taxon>
        <taxon>Flavobacteriales</taxon>
        <taxon>Flavobacteriaceae</taxon>
        <taxon>Arenibacter</taxon>
    </lineage>
</organism>
<gene>
    <name evidence="2" type="ORF">SAMN03080594_101851</name>
</gene>
<evidence type="ECO:0000313" key="3">
    <source>
        <dbReference type="Proteomes" id="UP000184406"/>
    </source>
</evidence>
<dbReference type="AlphaFoldDB" id="A0A1M4V602"/>
<dbReference type="OrthoDB" id="9819912at2"/>
<sequence>MIGVTLGILFMLVPEFYSKAQKQDVFVSLNPLLEFNLTYLPNGNSFDKRYLKLLVRFDSATTYIKNFYIPDQEHKKIEVFLFQLGVLKEDNIRKIIPLSFSNDQLEKYSTVEVTYQNKSIEKIKINDLFLKGKKISIIERALYFLLTLVFSVIGLFGIWLVVGSVKLHIEHYQKTGETLEITNLIAAKLEGFKYVLRGFKSENKDSEI</sequence>
<name>A0A1M4V602_9FLAO</name>
<keyword evidence="3" id="KW-1185">Reference proteome</keyword>
<keyword evidence="1" id="KW-1133">Transmembrane helix</keyword>
<feature type="transmembrane region" description="Helical" evidence="1">
    <location>
        <begin position="141"/>
        <end position="162"/>
    </location>
</feature>
<reference evidence="3" key="1">
    <citation type="submission" date="2016-11" db="EMBL/GenBank/DDBJ databases">
        <authorList>
            <person name="Varghese N."/>
            <person name="Submissions S."/>
        </authorList>
    </citation>
    <scope>NUCLEOTIDE SEQUENCE [LARGE SCALE GENOMIC DNA]</scope>
    <source>
        <strain evidence="3">DSM 17539</strain>
    </source>
</reference>
<dbReference type="EMBL" id="FQUX01000001">
    <property type="protein sequence ID" value="SHE64298.1"/>
    <property type="molecule type" value="Genomic_DNA"/>
</dbReference>
<evidence type="ECO:0000313" key="2">
    <source>
        <dbReference type="EMBL" id="SHE64298.1"/>
    </source>
</evidence>
<keyword evidence="1" id="KW-0472">Membrane</keyword>
<keyword evidence="1" id="KW-0812">Transmembrane</keyword>
<proteinExistence type="predicted"/>
<protein>
    <submittedName>
        <fullName evidence="2">Uncharacterized protein</fullName>
    </submittedName>
</protein>
<evidence type="ECO:0000256" key="1">
    <source>
        <dbReference type="SAM" id="Phobius"/>
    </source>
</evidence>